<accession>U1X572</accession>
<evidence type="ECO:0008006" key="3">
    <source>
        <dbReference type="Google" id="ProtNLM"/>
    </source>
</evidence>
<name>U1X572_ANEAE</name>
<dbReference type="EMBL" id="AWSJ01000119">
    <property type="protein sequence ID" value="ERI10120.1"/>
    <property type="molecule type" value="Genomic_DNA"/>
</dbReference>
<evidence type="ECO:0000313" key="2">
    <source>
        <dbReference type="Proteomes" id="UP000016511"/>
    </source>
</evidence>
<evidence type="ECO:0000313" key="1">
    <source>
        <dbReference type="EMBL" id="ERI10120.1"/>
    </source>
</evidence>
<gene>
    <name evidence="1" type="ORF">HMPREF0083_01734</name>
</gene>
<dbReference type="AlphaFoldDB" id="U1X572"/>
<organism evidence="1 2">
    <name type="scientific">Aneurinibacillus aneurinilyticus ATCC 12856</name>
    <dbReference type="NCBI Taxonomy" id="649747"/>
    <lineage>
        <taxon>Bacteria</taxon>
        <taxon>Bacillati</taxon>
        <taxon>Bacillota</taxon>
        <taxon>Bacilli</taxon>
        <taxon>Bacillales</taxon>
        <taxon>Paenibacillaceae</taxon>
        <taxon>Aneurinibacillus group</taxon>
        <taxon>Aneurinibacillus</taxon>
    </lineage>
</organism>
<dbReference type="STRING" id="649747.HMPREF0083_01734"/>
<keyword evidence="2" id="KW-1185">Reference proteome</keyword>
<comment type="caution">
    <text evidence="1">The sequence shown here is derived from an EMBL/GenBank/DDBJ whole genome shotgun (WGS) entry which is preliminary data.</text>
</comment>
<dbReference type="Proteomes" id="UP000016511">
    <property type="component" value="Unassembled WGS sequence"/>
</dbReference>
<dbReference type="HOGENOM" id="CLU_1575267_0_0_9"/>
<reference evidence="1 2" key="1">
    <citation type="submission" date="2013-08" db="EMBL/GenBank/DDBJ databases">
        <authorList>
            <person name="Weinstock G."/>
            <person name="Sodergren E."/>
            <person name="Wylie T."/>
            <person name="Fulton L."/>
            <person name="Fulton R."/>
            <person name="Fronick C."/>
            <person name="O'Laughlin M."/>
            <person name="Godfrey J."/>
            <person name="Miner T."/>
            <person name="Herter B."/>
            <person name="Appelbaum E."/>
            <person name="Cordes M."/>
            <person name="Lek S."/>
            <person name="Wollam A."/>
            <person name="Pepin K.H."/>
            <person name="Palsikar V.B."/>
            <person name="Mitreva M."/>
            <person name="Wilson R.K."/>
        </authorList>
    </citation>
    <scope>NUCLEOTIDE SEQUENCE [LARGE SCALE GENOMIC DNA]</scope>
    <source>
        <strain evidence="1 2">ATCC 12856</strain>
    </source>
</reference>
<dbReference type="PATRIC" id="fig|649747.3.peg.1568"/>
<protein>
    <recommendedName>
        <fullName evidence="3">Chemotaxis methyl-accepting receptor HlyB-like 4HB MCP domain-containing protein</fullName>
    </recommendedName>
</protein>
<proteinExistence type="predicted"/>
<sequence length="169" mass="19347">MNNWSVKRKLFSVLFVVVCGFALLLLLNEWSKSQLLSASAEKDHASQKIRMTQTVVLEMAEAQRSASETLLAPDSKKADKVMEQVDKARQTLVNIQKEAKSPDEQKVLKEVLALIETYKSFFSGVYQIEESLGKVGETKNKPVYQTLLMQIEEKSFRQRTSRQYVLCWP</sequence>